<evidence type="ECO:0000256" key="3">
    <source>
        <dbReference type="ARBA" id="ARBA00022679"/>
    </source>
</evidence>
<dbReference type="SUPFAM" id="SSF53335">
    <property type="entry name" value="S-adenosyl-L-methionine-dependent methyltransferases"/>
    <property type="match status" value="1"/>
</dbReference>
<dbReference type="InParanoid" id="A0A2V0P5X5"/>
<keyword evidence="2" id="KW-0489">Methyltransferase</keyword>
<keyword evidence="8" id="KW-0812">Transmembrane</keyword>
<name>A0A2V0P5X5_9CHLO</name>
<feature type="region of interest" description="Disordered" evidence="7">
    <location>
        <begin position="1"/>
        <end position="59"/>
    </location>
</feature>
<keyword evidence="5" id="KW-0128">Catecholamine metabolism</keyword>
<dbReference type="Gene3D" id="3.40.50.150">
    <property type="entry name" value="Vaccinia Virus protein VP39"/>
    <property type="match status" value="1"/>
</dbReference>
<protein>
    <recommendedName>
        <fullName evidence="1">catechol O-methyltransferase</fullName>
        <ecNumber evidence="1">2.1.1.6</ecNumber>
    </recommendedName>
</protein>
<dbReference type="EC" id="2.1.1.6" evidence="1"/>
<dbReference type="Pfam" id="PF13578">
    <property type="entry name" value="Methyltransf_24"/>
    <property type="match status" value="1"/>
</dbReference>
<dbReference type="GO" id="GO:0016206">
    <property type="term" value="F:catechol O-methyltransferase activity"/>
    <property type="evidence" value="ECO:0007669"/>
    <property type="project" value="UniProtKB-EC"/>
</dbReference>
<gene>
    <name evidence="9" type="ORF">Rsub_05992</name>
</gene>
<keyword evidence="8" id="KW-1133">Transmembrane helix</keyword>
<dbReference type="PANTHER" id="PTHR43836">
    <property type="entry name" value="CATECHOL O-METHYLTRANSFERASE 1-RELATED"/>
    <property type="match status" value="1"/>
</dbReference>
<dbReference type="InterPro" id="IPR002935">
    <property type="entry name" value="SAM_O-MeTrfase"/>
</dbReference>
<dbReference type="GO" id="GO:0032259">
    <property type="term" value="P:methylation"/>
    <property type="evidence" value="ECO:0007669"/>
    <property type="project" value="UniProtKB-KW"/>
</dbReference>
<dbReference type="GO" id="GO:0006584">
    <property type="term" value="P:catecholamine metabolic process"/>
    <property type="evidence" value="ECO:0007669"/>
    <property type="project" value="UniProtKB-KW"/>
</dbReference>
<evidence type="ECO:0000256" key="6">
    <source>
        <dbReference type="ARBA" id="ARBA00023453"/>
    </source>
</evidence>
<dbReference type="OrthoDB" id="186626at2759"/>
<proteinExistence type="inferred from homology"/>
<sequence>MQCLRRSGPALPRRRAIDRAAAPATSTASARRRGAARLCPPRAEGKRSGGGGGGGVPDEDLRRRIAREDELRDPANFVEYFLPRPIRLAFFGFSSASCVIATLLAAARLAAALSAPDPLLSPLADAGDAAADAAPWAAAAANVAVNAAGAAGFAALFAWDRARAGARVERRRAVRAAQIRAGDREVYTDDEGRRMSRLKEVDEEWILRRLERWGRREGMPFAGPDKAAALRAAVARAAPAAVVEVGAMAGYSAISIGQALPEGARLISLEKEASWWLAAKRFVWQASEGSGAKEGRGAALCDKVDIWLGDGADTRKWAEAAARLGRPIDFVFLDGVPKETLAYLEAAAPHLAEGAVVVADNAGVFKDGGMRPYLERVRGGGDFASAPAPCRLEWRDDVEDAMEVSIFRGGARAASEAAALAAAAAEAAAAAAAGRGADGGGGAGAGAAAAAAAGAGAAGAGEV</sequence>
<evidence type="ECO:0000313" key="9">
    <source>
        <dbReference type="EMBL" id="GBF93260.1"/>
    </source>
</evidence>
<evidence type="ECO:0000256" key="7">
    <source>
        <dbReference type="SAM" id="MobiDB-lite"/>
    </source>
</evidence>
<dbReference type="EMBL" id="BDRX01000039">
    <property type="protein sequence ID" value="GBF93260.1"/>
    <property type="molecule type" value="Genomic_DNA"/>
</dbReference>
<reference evidence="9 10" key="1">
    <citation type="journal article" date="2018" name="Sci. Rep.">
        <title>Raphidocelis subcapitata (=Pseudokirchneriella subcapitata) provides an insight into genome evolution and environmental adaptations in the Sphaeropleales.</title>
        <authorList>
            <person name="Suzuki S."/>
            <person name="Yamaguchi H."/>
            <person name="Nakajima N."/>
            <person name="Kawachi M."/>
        </authorList>
    </citation>
    <scope>NUCLEOTIDE SEQUENCE [LARGE SCALE GENOMIC DNA]</scope>
    <source>
        <strain evidence="9 10">NIES-35</strain>
    </source>
</reference>
<feature type="transmembrane region" description="Helical" evidence="8">
    <location>
        <begin position="88"/>
        <end position="113"/>
    </location>
</feature>
<dbReference type="Proteomes" id="UP000247498">
    <property type="component" value="Unassembled WGS sequence"/>
</dbReference>
<evidence type="ECO:0000313" key="10">
    <source>
        <dbReference type="Proteomes" id="UP000247498"/>
    </source>
</evidence>
<dbReference type="STRING" id="307507.A0A2V0P5X5"/>
<evidence type="ECO:0000256" key="8">
    <source>
        <dbReference type="SAM" id="Phobius"/>
    </source>
</evidence>
<evidence type="ECO:0000256" key="4">
    <source>
        <dbReference type="ARBA" id="ARBA00022691"/>
    </source>
</evidence>
<organism evidence="9 10">
    <name type="scientific">Raphidocelis subcapitata</name>
    <dbReference type="NCBI Taxonomy" id="307507"/>
    <lineage>
        <taxon>Eukaryota</taxon>
        <taxon>Viridiplantae</taxon>
        <taxon>Chlorophyta</taxon>
        <taxon>core chlorophytes</taxon>
        <taxon>Chlorophyceae</taxon>
        <taxon>CS clade</taxon>
        <taxon>Sphaeropleales</taxon>
        <taxon>Selenastraceae</taxon>
        <taxon>Raphidocelis</taxon>
    </lineage>
</organism>
<dbReference type="PANTHER" id="PTHR43836:SF9">
    <property type="entry name" value="O-METHYLTRANSFERASE"/>
    <property type="match status" value="1"/>
</dbReference>
<feature type="transmembrane region" description="Helical" evidence="8">
    <location>
        <begin position="133"/>
        <end position="159"/>
    </location>
</feature>
<keyword evidence="10" id="KW-1185">Reference proteome</keyword>
<keyword evidence="3" id="KW-0808">Transferase</keyword>
<keyword evidence="8" id="KW-0472">Membrane</keyword>
<evidence type="ECO:0000256" key="2">
    <source>
        <dbReference type="ARBA" id="ARBA00022603"/>
    </source>
</evidence>
<comment type="similarity">
    <text evidence="6">Belongs to the class I-like SAM-binding methyltransferase superfamily. Cation-dependent O-methyltransferase family.</text>
</comment>
<evidence type="ECO:0000256" key="1">
    <source>
        <dbReference type="ARBA" id="ARBA00012880"/>
    </source>
</evidence>
<dbReference type="InterPro" id="IPR029063">
    <property type="entry name" value="SAM-dependent_MTases_sf"/>
</dbReference>
<evidence type="ECO:0000256" key="5">
    <source>
        <dbReference type="ARBA" id="ARBA00022939"/>
    </source>
</evidence>
<feature type="compositionally biased region" description="Low complexity" evidence="7">
    <location>
        <begin position="19"/>
        <end position="29"/>
    </location>
</feature>
<dbReference type="AlphaFoldDB" id="A0A2V0P5X5"/>
<dbReference type="PROSITE" id="PS51682">
    <property type="entry name" value="SAM_OMT_I"/>
    <property type="match status" value="1"/>
</dbReference>
<comment type="caution">
    <text evidence="9">The sequence shown here is derived from an EMBL/GenBank/DDBJ whole genome shotgun (WGS) entry which is preliminary data.</text>
</comment>
<keyword evidence="4" id="KW-0949">S-adenosyl-L-methionine</keyword>
<accession>A0A2V0P5X5</accession>